<organism evidence="2 3">
    <name type="scientific">Pseudomonas jessenii</name>
    <dbReference type="NCBI Taxonomy" id="77298"/>
    <lineage>
        <taxon>Bacteria</taxon>
        <taxon>Pseudomonadati</taxon>
        <taxon>Pseudomonadota</taxon>
        <taxon>Gammaproteobacteria</taxon>
        <taxon>Pseudomonadales</taxon>
        <taxon>Pseudomonadaceae</taxon>
        <taxon>Pseudomonas</taxon>
    </lineage>
</organism>
<gene>
    <name evidence="2" type="ORF">FHG55_03155</name>
</gene>
<proteinExistence type="predicted"/>
<name>A0A5C4L4U4_PSEJE</name>
<protein>
    <submittedName>
        <fullName evidence="2">Uncharacterized protein</fullName>
    </submittedName>
</protein>
<evidence type="ECO:0000256" key="1">
    <source>
        <dbReference type="SAM" id="MobiDB-lite"/>
    </source>
</evidence>
<feature type="region of interest" description="Disordered" evidence="1">
    <location>
        <begin position="1"/>
        <end position="46"/>
    </location>
</feature>
<reference evidence="2" key="1">
    <citation type="submission" date="2019-06" db="EMBL/GenBank/DDBJ databases">
        <title>Pseudomonas-derived Butenolides : (Bio)synthesis of Styrolides.</title>
        <authorList>
            <person name="Klapper M."/>
            <person name="Chowdhury S."/>
            <person name="Stallforth P."/>
        </authorList>
    </citation>
    <scope>NUCLEOTIDE SEQUENCE [LARGE SCALE GENOMIC DNA]</scope>
    <source>
        <strain evidence="2">EC-S101</strain>
    </source>
</reference>
<dbReference type="Proteomes" id="UP000306272">
    <property type="component" value="Unassembled WGS sequence"/>
</dbReference>
<accession>A0A5C4L4U4</accession>
<evidence type="ECO:0000313" key="3">
    <source>
        <dbReference type="Proteomes" id="UP000306272"/>
    </source>
</evidence>
<evidence type="ECO:0000313" key="2">
    <source>
        <dbReference type="EMBL" id="TNB99730.1"/>
    </source>
</evidence>
<dbReference type="EMBL" id="VDDB01000003">
    <property type="protein sequence ID" value="TNB99730.1"/>
    <property type="molecule type" value="Genomic_DNA"/>
</dbReference>
<feature type="compositionally biased region" description="Polar residues" evidence="1">
    <location>
        <begin position="23"/>
        <end position="33"/>
    </location>
</feature>
<comment type="caution">
    <text evidence="2">The sequence shown here is derived from an EMBL/GenBank/DDBJ whole genome shotgun (WGS) entry which is preliminary data.</text>
</comment>
<sequence>MGPDGLTPRPCGSGLARECNPSVDISGTGTPLSRASPLPQGHEGSVRQLQAIARPLPAPTTSGDWGLMD</sequence>
<dbReference type="AlphaFoldDB" id="A0A5C4L4U4"/>
<keyword evidence="3" id="KW-1185">Reference proteome</keyword>